<keyword evidence="6" id="KW-0812">Transmembrane</keyword>
<proteinExistence type="predicted"/>
<keyword evidence="9" id="KW-1185">Reference proteome</keyword>
<evidence type="ECO:0000256" key="1">
    <source>
        <dbReference type="ARBA" id="ARBA00022723"/>
    </source>
</evidence>
<keyword evidence="6" id="KW-1133">Transmembrane helix</keyword>
<dbReference type="PROSITE" id="PS50089">
    <property type="entry name" value="ZF_RING_2"/>
    <property type="match status" value="1"/>
</dbReference>
<dbReference type="Gene3D" id="2.30.240.10">
    <property type="entry name" value="At5g01610-like"/>
    <property type="match status" value="1"/>
</dbReference>
<dbReference type="GO" id="GO:0008270">
    <property type="term" value="F:zinc ion binding"/>
    <property type="evidence" value="ECO:0007669"/>
    <property type="project" value="UniProtKB-KW"/>
</dbReference>
<dbReference type="SMART" id="SM00184">
    <property type="entry name" value="RING"/>
    <property type="match status" value="1"/>
</dbReference>
<dbReference type="InterPro" id="IPR052788">
    <property type="entry name" value="RING-type_E3_ligase_ATL"/>
</dbReference>
<dbReference type="CDD" id="cd16461">
    <property type="entry name" value="RING-H2_EL5-like"/>
    <property type="match status" value="1"/>
</dbReference>
<dbReference type="InterPro" id="IPR007493">
    <property type="entry name" value="DUF538"/>
</dbReference>
<keyword evidence="6" id="KW-0472">Membrane</keyword>
<dbReference type="Proteomes" id="UP000734854">
    <property type="component" value="Unassembled WGS sequence"/>
</dbReference>
<dbReference type="Pfam" id="PF04398">
    <property type="entry name" value="DUF538"/>
    <property type="match status" value="1"/>
</dbReference>
<organism evidence="8 9">
    <name type="scientific">Zingiber officinale</name>
    <name type="common">Ginger</name>
    <name type="synonym">Amomum zingiber</name>
    <dbReference type="NCBI Taxonomy" id="94328"/>
    <lineage>
        <taxon>Eukaryota</taxon>
        <taxon>Viridiplantae</taxon>
        <taxon>Streptophyta</taxon>
        <taxon>Embryophyta</taxon>
        <taxon>Tracheophyta</taxon>
        <taxon>Spermatophyta</taxon>
        <taxon>Magnoliopsida</taxon>
        <taxon>Liliopsida</taxon>
        <taxon>Zingiberales</taxon>
        <taxon>Zingiberaceae</taxon>
        <taxon>Zingiber</taxon>
    </lineage>
</organism>
<keyword evidence="3" id="KW-0862">Zinc</keyword>
<dbReference type="Pfam" id="PF13639">
    <property type="entry name" value="zf-RING_2"/>
    <property type="match status" value="1"/>
</dbReference>
<feature type="transmembrane region" description="Helical" evidence="6">
    <location>
        <begin position="261"/>
        <end position="286"/>
    </location>
</feature>
<evidence type="ECO:0000313" key="9">
    <source>
        <dbReference type="Proteomes" id="UP000734854"/>
    </source>
</evidence>
<name>A0A8J5FC14_ZINOF</name>
<keyword evidence="1" id="KW-0479">Metal-binding</keyword>
<sequence length="381" mass="42030">MAGSVAVEEERRAGAEVVHGAAECYQHSLKMLEELGFPKGVLPLKNLEECGWVQATGFVWMKQREPYEHFFKGTNTRVRYDREVTAYVESRRMKRMTGVRSRQVMLWVPITEMSMQPDGEKIYFKSAVGIGRAFPVSAFVDDDEEEEEKKLDEENMNGDQKAVEAPEAEEHDESGLLRPVHDPSSMHASSCVGMDHGREGESRCMPGSIASSLKTVDTLPYLCQLISMTFPPPPPLPLPLSPVSANKWAPFSGARDFDASMAAVLLVVVCAAALAFALHAALRLLLRRLRARAPPRRELDKPLPESAVEIPRLPGSVVFSGGATSECAICLAEMAEGERVRVVPDCGHVFHAMCVDAWLLGRSTCPTCRTDWRPPPAAEEP</sequence>
<evidence type="ECO:0000256" key="6">
    <source>
        <dbReference type="SAM" id="Phobius"/>
    </source>
</evidence>
<evidence type="ECO:0000256" key="3">
    <source>
        <dbReference type="ARBA" id="ARBA00022833"/>
    </source>
</evidence>
<dbReference type="SUPFAM" id="SSF57850">
    <property type="entry name" value="RING/U-box"/>
    <property type="match status" value="1"/>
</dbReference>
<evidence type="ECO:0000259" key="7">
    <source>
        <dbReference type="PROSITE" id="PS50089"/>
    </source>
</evidence>
<dbReference type="Gene3D" id="3.30.40.10">
    <property type="entry name" value="Zinc/RING finger domain, C3HC4 (zinc finger)"/>
    <property type="match status" value="1"/>
</dbReference>
<dbReference type="PANTHER" id="PTHR45798">
    <property type="entry name" value="RING-H2 FINGER PROTEIN ATL61-RELATED-RELATED"/>
    <property type="match status" value="1"/>
</dbReference>
<dbReference type="InterPro" id="IPR001841">
    <property type="entry name" value="Znf_RING"/>
</dbReference>
<dbReference type="PANTHER" id="PTHR45798:SF88">
    <property type="entry name" value="RING-H2 FINGER PROTEIN ATL61-RELATED"/>
    <property type="match status" value="1"/>
</dbReference>
<feature type="region of interest" description="Disordered" evidence="5">
    <location>
        <begin position="141"/>
        <end position="182"/>
    </location>
</feature>
<gene>
    <name evidence="8" type="ORF">ZIOFF_053180</name>
</gene>
<accession>A0A8J5FC14</accession>
<dbReference type="AlphaFoldDB" id="A0A8J5FC14"/>
<keyword evidence="2 4" id="KW-0863">Zinc-finger</keyword>
<dbReference type="InterPro" id="IPR036758">
    <property type="entry name" value="At5g01610-like"/>
</dbReference>
<evidence type="ECO:0000256" key="2">
    <source>
        <dbReference type="ARBA" id="ARBA00022771"/>
    </source>
</evidence>
<evidence type="ECO:0000256" key="4">
    <source>
        <dbReference type="PROSITE-ProRule" id="PRU00175"/>
    </source>
</evidence>
<comment type="caution">
    <text evidence="8">The sequence shown here is derived from an EMBL/GenBank/DDBJ whole genome shotgun (WGS) entry which is preliminary data.</text>
</comment>
<evidence type="ECO:0000313" key="8">
    <source>
        <dbReference type="EMBL" id="KAG6484659.1"/>
    </source>
</evidence>
<dbReference type="EMBL" id="JACMSC010000015">
    <property type="protein sequence ID" value="KAG6484659.1"/>
    <property type="molecule type" value="Genomic_DNA"/>
</dbReference>
<reference evidence="8 9" key="1">
    <citation type="submission" date="2020-08" db="EMBL/GenBank/DDBJ databases">
        <title>Plant Genome Project.</title>
        <authorList>
            <person name="Zhang R.-G."/>
        </authorList>
    </citation>
    <scope>NUCLEOTIDE SEQUENCE [LARGE SCALE GENOMIC DNA]</scope>
    <source>
        <tissue evidence="8">Rhizome</tissue>
    </source>
</reference>
<evidence type="ECO:0000256" key="5">
    <source>
        <dbReference type="SAM" id="MobiDB-lite"/>
    </source>
</evidence>
<feature type="domain" description="RING-type" evidence="7">
    <location>
        <begin position="327"/>
        <end position="369"/>
    </location>
</feature>
<dbReference type="InterPro" id="IPR013083">
    <property type="entry name" value="Znf_RING/FYVE/PHD"/>
</dbReference>
<protein>
    <recommendedName>
        <fullName evidence="7">RING-type domain-containing protein</fullName>
    </recommendedName>
</protein>
<dbReference type="SUPFAM" id="SSF141562">
    <property type="entry name" value="At5g01610-like"/>
    <property type="match status" value="1"/>
</dbReference>